<proteinExistence type="inferred from homology"/>
<reference evidence="2 3" key="1">
    <citation type="submission" date="2015-04" db="EMBL/GenBank/DDBJ databases">
        <title>Draft Genome Sequence of the Novel Agar-Digesting Marine Bacterium Q1.</title>
        <authorList>
            <person name="Li Y."/>
            <person name="Li D."/>
            <person name="Chen G."/>
            <person name="Du Z."/>
        </authorList>
    </citation>
    <scope>NUCLEOTIDE SEQUENCE [LARGE SCALE GENOMIC DNA]</scope>
    <source>
        <strain evidence="2 3">Q1</strain>
    </source>
</reference>
<keyword evidence="1" id="KW-0963">Cytoplasm</keyword>
<dbReference type="PATRIC" id="fig|1513271.3.peg.882"/>
<dbReference type="EMBL" id="LAZL01000005">
    <property type="protein sequence ID" value="KMT66322.1"/>
    <property type="molecule type" value="Genomic_DNA"/>
</dbReference>
<feature type="binding site" evidence="1">
    <location>
        <begin position="156"/>
        <end position="157"/>
    </location>
    <ligand>
        <name>S-adenosyl-L-methionine</name>
        <dbReference type="ChEBI" id="CHEBI:59789"/>
    </ligand>
</feature>
<feature type="binding site" evidence="1">
    <location>
        <begin position="120"/>
        <end position="121"/>
    </location>
    <ligand>
        <name>S-adenosyl-L-methionine</name>
        <dbReference type="ChEBI" id="CHEBI:59789"/>
    </ligand>
</feature>
<name>A0A0J8GUA1_9ALTE</name>
<organism evidence="2 3">
    <name type="scientific">Catenovulum maritimum</name>
    <dbReference type="NCBI Taxonomy" id="1513271"/>
    <lineage>
        <taxon>Bacteria</taxon>
        <taxon>Pseudomonadati</taxon>
        <taxon>Pseudomonadota</taxon>
        <taxon>Gammaproteobacteria</taxon>
        <taxon>Alteromonadales</taxon>
        <taxon>Alteromonadaceae</taxon>
        <taxon>Catenovulum</taxon>
    </lineage>
</organism>
<protein>
    <recommendedName>
        <fullName evidence="1">Ribosomal RNA small subunit methyltransferase J</fullName>
        <ecNumber evidence="1">2.1.1.242</ecNumber>
    </recommendedName>
    <alternativeName>
        <fullName evidence="1">16S rRNA m2G1516 methyltransferase</fullName>
    </alternativeName>
    <alternativeName>
        <fullName evidence="1">rRNA (guanine-N(2)-)-methyltransferase</fullName>
    </alternativeName>
</protein>
<keyword evidence="1" id="KW-0949">S-adenosyl-L-methionine</keyword>
<accession>A0A0J8GUA1</accession>
<dbReference type="PANTHER" id="PTHR36112:SF1">
    <property type="entry name" value="RIBOSOMAL RNA SMALL SUBUNIT METHYLTRANSFERASE J"/>
    <property type="match status" value="1"/>
</dbReference>
<dbReference type="CDD" id="cd02440">
    <property type="entry name" value="AdoMet_MTases"/>
    <property type="match status" value="1"/>
</dbReference>
<evidence type="ECO:0000256" key="1">
    <source>
        <dbReference type="HAMAP-Rule" id="MF_01523"/>
    </source>
</evidence>
<comment type="subcellular location">
    <subcellularLocation>
        <location evidence="1">Cytoplasm</location>
    </subcellularLocation>
</comment>
<keyword evidence="1" id="KW-0698">rRNA processing</keyword>
<dbReference type="GO" id="GO:0008990">
    <property type="term" value="F:rRNA (guanine-N2-)-methyltransferase activity"/>
    <property type="evidence" value="ECO:0007669"/>
    <property type="project" value="UniProtKB-UniRule"/>
</dbReference>
<comment type="caution">
    <text evidence="2">The sequence shown here is derived from an EMBL/GenBank/DDBJ whole genome shotgun (WGS) entry which is preliminary data.</text>
</comment>
<dbReference type="PANTHER" id="PTHR36112">
    <property type="entry name" value="RIBOSOMAL RNA SMALL SUBUNIT METHYLTRANSFERASE J"/>
    <property type="match status" value="1"/>
</dbReference>
<feature type="binding site" evidence="1">
    <location>
        <position position="177"/>
    </location>
    <ligand>
        <name>S-adenosyl-L-methionine</name>
        <dbReference type="ChEBI" id="CHEBI:59789"/>
    </ligand>
</feature>
<comment type="similarity">
    <text evidence="1">Belongs to the methyltransferase superfamily. RsmJ family.</text>
</comment>
<comment type="function">
    <text evidence="1">Specifically methylates the guanosine in position 1516 of 16S rRNA.</text>
</comment>
<comment type="catalytic activity">
    <reaction evidence="1">
        <text>guanosine(1516) in 16S rRNA + S-adenosyl-L-methionine = N(2)-methylguanosine(1516) in 16S rRNA + S-adenosyl-L-homocysteine + H(+)</text>
        <dbReference type="Rhea" id="RHEA:43220"/>
        <dbReference type="Rhea" id="RHEA-COMP:10412"/>
        <dbReference type="Rhea" id="RHEA-COMP:10413"/>
        <dbReference type="ChEBI" id="CHEBI:15378"/>
        <dbReference type="ChEBI" id="CHEBI:57856"/>
        <dbReference type="ChEBI" id="CHEBI:59789"/>
        <dbReference type="ChEBI" id="CHEBI:74269"/>
        <dbReference type="ChEBI" id="CHEBI:74481"/>
        <dbReference type="EC" id="2.1.1.242"/>
    </reaction>
</comment>
<dbReference type="SUPFAM" id="SSF53335">
    <property type="entry name" value="S-adenosyl-L-methionine-dependent methyltransferases"/>
    <property type="match status" value="1"/>
</dbReference>
<keyword evidence="1 2" id="KW-0808">Transferase</keyword>
<dbReference type="STRING" id="1513271.XM47_04260"/>
<keyword evidence="1 2" id="KW-0489">Methyltransferase</keyword>
<feature type="binding site" evidence="1">
    <location>
        <begin position="104"/>
        <end position="105"/>
    </location>
    <ligand>
        <name>S-adenosyl-L-methionine</name>
        <dbReference type="ChEBI" id="CHEBI:59789"/>
    </ligand>
</feature>
<dbReference type="EC" id="2.1.1.242" evidence="1"/>
<dbReference type="HAMAP" id="MF_01523">
    <property type="entry name" value="16SrRNA_methyltr_J"/>
    <property type="match status" value="1"/>
</dbReference>
<keyword evidence="3" id="KW-1185">Reference proteome</keyword>
<evidence type="ECO:0000313" key="3">
    <source>
        <dbReference type="Proteomes" id="UP000037600"/>
    </source>
</evidence>
<dbReference type="Pfam" id="PF04445">
    <property type="entry name" value="SAM_MT"/>
    <property type="match status" value="1"/>
</dbReference>
<sequence length="255" mass="27831">MSSIKIESAELLEHPILTDIASRFGFSLTTELSLPFQLAWLDEKLQLMQTDTPAQGGVSVDFNSPQSDYRRSQISIKKEAIAKAVGAKANHRPSVLDATAGLGRDGFVLAALGCKVTLLERNPVVAALLYDGLRRAKASASLSGWIEDRLEFIHCSSLDLAQVESLVTSAPEVVYLDPMYPHKKKSASVKKEMKVFQSVVGADLDADGLLENALKLATQRVVVKRPDYAEPLAGVKPSFVISSKKNRFDIYARTV</sequence>
<dbReference type="InterPro" id="IPR007536">
    <property type="entry name" value="16SrRNA_methylTrfase_J"/>
</dbReference>
<gene>
    <name evidence="1" type="primary">rsmJ</name>
    <name evidence="2" type="ORF">XM47_04260</name>
</gene>
<dbReference type="InterPro" id="IPR029063">
    <property type="entry name" value="SAM-dependent_MTases_sf"/>
</dbReference>
<dbReference type="AlphaFoldDB" id="A0A0J8GUA1"/>
<evidence type="ECO:0000313" key="2">
    <source>
        <dbReference type="EMBL" id="KMT66322.1"/>
    </source>
</evidence>
<dbReference type="Gene3D" id="3.40.50.150">
    <property type="entry name" value="Vaccinia Virus protein VP39"/>
    <property type="match status" value="1"/>
</dbReference>
<dbReference type="GO" id="GO:0005737">
    <property type="term" value="C:cytoplasm"/>
    <property type="evidence" value="ECO:0007669"/>
    <property type="project" value="UniProtKB-SubCell"/>
</dbReference>
<dbReference type="Proteomes" id="UP000037600">
    <property type="component" value="Unassembled WGS sequence"/>
</dbReference>